<proteinExistence type="predicted"/>
<gene>
    <name evidence="1" type="ORF">S01H1_39027</name>
</gene>
<organism evidence="1">
    <name type="scientific">marine sediment metagenome</name>
    <dbReference type="NCBI Taxonomy" id="412755"/>
    <lineage>
        <taxon>unclassified sequences</taxon>
        <taxon>metagenomes</taxon>
        <taxon>ecological metagenomes</taxon>
    </lineage>
</organism>
<sequence length="197" mass="21661">MTVNLDTRSIESSAATEIYISAVPTENVPPQEQAKEIFSRIRDTLRSKKACILHERVFATQSAMEIVSEIRSKTYSDIDDGVAPGFLAGVEGMLGPIAGVQVHAISSDSSPEVINLEGTACGRILHVPGRTYLTLSQLSATHLAQPTKQARAMLEKAESALKQFGADFLAVPRTWMWLGDILSWYGDFNRVRNDFFT</sequence>
<dbReference type="EMBL" id="BARS01024592">
    <property type="protein sequence ID" value="GAG09713.1"/>
    <property type="molecule type" value="Genomic_DNA"/>
</dbReference>
<feature type="non-terminal residue" evidence="1">
    <location>
        <position position="197"/>
    </location>
</feature>
<dbReference type="Gene3D" id="3.30.1330.40">
    <property type="entry name" value="RutC-like"/>
    <property type="match status" value="1"/>
</dbReference>
<protein>
    <submittedName>
        <fullName evidence="1">Uncharacterized protein</fullName>
    </submittedName>
</protein>
<name>X0VB45_9ZZZZ</name>
<accession>X0VB45</accession>
<dbReference type="InterPro" id="IPR035959">
    <property type="entry name" value="RutC-like_sf"/>
</dbReference>
<comment type="caution">
    <text evidence="1">The sequence shown here is derived from an EMBL/GenBank/DDBJ whole genome shotgun (WGS) entry which is preliminary data.</text>
</comment>
<evidence type="ECO:0000313" key="1">
    <source>
        <dbReference type="EMBL" id="GAG09713.1"/>
    </source>
</evidence>
<dbReference type="AlphaFoldDB" id="X0VB45"/>
<reference evidence="1" key="1">
    <citation type="journal article" date="2014" name="Front. Microbiol.">
        <title>High frequency of phylogenetically diverse reductive dehalogenase-homologous genes in deep subseafloor sedimentary metagenomes.</title>
        <authorList>
            <person name="Kawai M."/>
            <person name="Futagami T."/>
            <person name="Toyoda A."/>
            <person name="Takaki Y."/>
            <person name="Nishi S."/>
            <person name="Hori S."/>
            <person name="Arai W."/>
            <person name="Tsubouchi T."/>
            <person name="Morono Y."/>
            <person name="Uchiyama I."/>
            <person name="Ito T."/>
            <person name="Fujiyama A."/>
            <person name="Inagaki F."/>
            <person name="Takami H."/>
        </authorList>
    </citation>
    <scope>NUCLEOTIDE SEQUENCE</scope>
    <source>
        <strain evidence="1">Expedition CK06-06</strain>
    </source>
</reference>